<dbReference type="PANTHER" id="PTHR12526:SF630">
    <property type="entry name" value="GLYCOSYLTRANSFERASE"/>
    <property type="match status" value="1"/>
</dbReference>
<evidence type="ECO:0000313" key="3">
    <source>
        <dbReference type="Proteomes" id="UP001290894"/>
    </source>
</evidence>
<protein>
    <submittedName>
        <fullName evidence="2">Glycosyltransferase</fullName>
        <ecNumber evidence="2">2.4.-.-</ecNumber>
    </submittedName>
</protein>
<dbReference type="Proteomes" id="UP001290894">
    <property type="component" value="Unassembled WGS sequence"/>
</dbReference>
<dbReference type="EC" id="2.4.-.-" evidence="2"/>
<keyword evidence="3" id="KW-1185">Reference proteome</keyword>
<dbReference type="Gene3D" id="3.40.50.2000">
    <property type="entry name" value="Glycogen Phosphorylase B"/>
    <property type="match status" value="1"/>
</dbReference>
<name>A0ABU5MHH8_9GAMM</name>
<organism evidence="2 3">
    <name type="scientific">Stenotrophomonas muris</name>
    <dbReference type="NCBI Taxonomy" id="2963283"/>
    <lineage>
        <taxon>Bacteria</taxon>
        <taxon>Pseudomonadati</taxon>
        <taxon>Pseudomonadota</taxon>
        <taxon>Gammaproteobacteria</taxon>
        <taxon>Lysobacterales</taxon>
        <taxon>Lysobacteraceae</taxon>
        <taxon>Stenotrophomonas</taxon>
    </lineage>
</organism>
<feature type="chain" id="PRO_5046551522" evidence="1">
    <location>
        <begin position="23"/>
        <end position="415"/>
    </location>
</feature>
<gene>
    <name evidence="2" type="ORF">U5F72_10380</name>
</gene>
<feature type="signal peptide" evidence="1">
    <location>
        <begin position="1"/>
        <end position="22"/>
    </location>
</feature>
<dbReference type="RefSeq" id="WP_053494791.1">
    <property type="nucleotide sequence ID" value="NZ_CP195746.1"/>
</dbReference>
<comment type="caution">
    <text evidence="2">The sequence shown here is derived from an EMBL/GenBank/DDBJ whole genome shotgun (WGS) entry which is preliminary data.</text>
</comment>
<dbReference type="GO" id="GO:0016757">
    <property type="term" value="F:glycosyltransferase activity"/>
    <property type="evidence" value="ECO:0007669"/>
    <property type="project" value="UniProtKB-KW"/>
</dbReference>
<reference evidence="2 3" key="1">
    <citation type="submission" date="2023-12" db="EMBL/GenBank/DDBJ databases">
        <title>'Antibacterial potential of Stenotrophomonas maltophilia cystic fibrosis isolates' (manuscript under preparation).</title>
        <authorList>
            <person name="Crisan C.V."/>
            <person name="Pettis M."/>
            <person name="Goldberg J.B."/>
        </authorList>
    </citation>
    <scope>NUCLEOTIDE SEQUENCE [LARGE SCALE GENOMIC DNA]</scope>
    <source>
        <strain evidence="2 3">CCV155</strain>
    </source>
</reference>
<dbReference type="SUPFAM" id="SSF53756">
    <property type="entry name" value="UDP-Glycosyltransferase/glycogen phosphorylase"/>
    <property type="match status" value="1"/>
</dbReference>
<sequence length="415" mass="46193">MKPQVKKQVLVFMLAPSLPAVTGGDIYAVNAVLPFAEEIDYHLFCYVGGDADRRKVEQHRALYDKVFRSVHLEPRPKMPFELPKVQRALSMARQALQGLPFIDASYYSRSAVAAARRIVREQGIDAIEVNSTHLAFFRRFLPQVPGILLSHNIEADIFPFWMPAGLTGWKLRFMEWVASRSRRAAKAVEIDNAFGFSAMTFISRHDMSRVTDKVPRYLMPLHFPLGTTRFEDKPDDVFHVLWMGGFGWYPNAEAVTWFAEKIHPLLAGQLQERKIVLHFCGGNPPEALQALHDGRNVLVHGFVDDLQSLLDKAHLLMVPLLSGGGIRVKIVEAMSAGIPVLSTSKGCEGIGATDGVDILVRDDAEGFARTLLECAQDRARLAALSAAGQDLMAREYSQQASLDAKRAAYRHAGVM</sequence>
<proteinExistence type="predicted"/>
<evidence type="ECO:0000256" key="1">
    <source>
        <dbReference type="SAM" id="SignalP"/>
    </source>
</evidence>
<evidence type="ECO:0000313" key="2">
    <source>
        <dbReference type="EMBL" id="MDZ7512220.1"/>
    </source>
</evidence>
<dbReference type="PANTHER" id="PTHR12526">
    <property type="entry name" value="GLYCOSYLTRANSFERASE"/>
    <property type="match status" value="1"/>
</dbReference>
<keyword evidence="2" id="KW-0808">Transferase</keyword>
<keyword evidence="1" id="KW-0732">Signal</keyword>
<accession>A0ABU5MHH8</accession>
<dbReference type="Pfam" id="PF13692">
    <property type="entry name" value="Glyco_trans_1_4"/>
    <property type="match status" value="1"/>
</dbReference>
<keyword evidence="2" id="KW-0328">Glycosyltransferase</keyword>
<dbReference type="EMBL" id="JAXUAC010000015">
    <property type="protein sequence ID" value="MDZ7512220.1"/>
    <property type="molecule type" value="Genomic_DNA"/>
</dbReference>